<proteinExistence type="predicted"/>
<gene>
    <name evidence="1" type="ORF">CFOL_v3_35292</name>
</gene>
<evidence type="ECO:0000313" key="1">
    <source>
        <dbReference type="EMBL" id="GAV91907.1"/>
    </source>
</evidence>
<dbReference type="AlphaFoldDB" id="A0A1Q3DHE2"/>
<sequence>MNSSSSQFGGCGHTCIRGMATREKKKGNCTRPGMDVKSSYCERKKSPRHSFRVGSSVFAGELWAR</sequence>
<dbReference type="OrthoDB" id="564260at2759"/>
<protein>
    <submittedName>
        <fullName evidence="1">Uncharacterized protein</fullName>
    </submittedName>
</protein>
<reference evidence="2" key="1">
    <citation type="submission" date="2016-04" db="EMBL/GenBank/DDBJ databases">
        <title>Cephalotus genome sequencing.</title>
        <authorList>
            <person name="Fukushima K."/>
            <person name="Hasebe M."/>
            <person name="Fang X."/>
        </authorList>
    </citation>
    <scope>NUCLEOTIDE SEQUENCE [LARGE SCALE GENOMIC DNA]</scope>
    <source>
        <strain evidence="2">cv. St1</strain>
    </source>
</reference>
<comment type="caution">
    <text evidence="1">The sequence shown here is derived from an EMBL/GenBank/DDBJ whole genome shotgun (WGS) entry which is preliminary data.</text>
</comment>
<feature type="non-terminal residue" evidence="1">
    <location>
        <position position="65"/>
    </location>
</feature>
<dbReference type="EMBL" id="BDDD01008349">
    <property type="protein sequence ID" value="GAV91907.1"/>
    <property type="molecule type" value="Genomic_DNA"/>
</dbReference>
<organism evidence="1 2">
    <name type="scientific">Cephalotus follicularis</name>
    <name type="common">Albany pitcher plant</name>
    <dbReference type="NCBI Taxonomy" id="3775"/>
    <lineage>
        <taxon>Eukaryota</taxon>
        <taxon>Viridiplantae</taxon>
        <taxon>Streptophyta</taxon>
        <taxon>Embryophyta</taxon>
        <taxon>Tracheophyta</taxon>
        <taxon>Spermatophyta</taxon>
        <taxon>Magnoliopsida</taxon>
        <taxon>eudicotyledons</taxon>
        <taxon>Gunneridae</taxon>
        <taxon>Pentapetalae</taxon>
        <taxon>rosids</taxon>
        <taxon>fabids</taxon>
        <taxon>Oxalidales</taxon>
        <taxon>Cephalotaceae</taxon>
        <taxon>Cephalotus</taxon>
    </lineage>
</organism>
<evidence type="ECO:0000313" key="2">
    <source>
        <dbReference type="Proteomes" id="UP000187406"/>
    </source>
</evidence>
<keyword evidence="2" id="KW-1185">Reference proteome</keyword>
<dbReference type="InParanoid" id="A0A1Q3DHE2"/>
<accession>A0A1Q3DHE2</accession>
<dbReference type="Proteomes" id="UP000187406">
    <property type="component" value="Unassembled WGS sequence"/>
</dbReference>
<name>A0A1Q3DHE2_CEPFO</name>